<name>A0A8C2NKF3_CAPHI</name>
<accession>A0A8C2NKF3</accession>
<evidence type="ECO:0008006" key="3">
    <source>
        <dbReference type="Google" id="ProtNLM"/>
    </source>
</evidence>
<sequence length="234" mass="25606">MSTPISRTWRQSAATCTLRDVALGGAPRSPTSLRCPGAHQAARDSRHPASLPGPGASALAEWPGNAPGRGQEGPPWSLRDLGRTPLRDQLEEGFRDHAARSTAMWPAGAGTKLPCPRDSALRRAAFSGNLTALPSHLVPAGRSVRVFISANPEDTGAERQALKENVYPKLREFCRENYGLEFQVIDLYWGIDEDEWDSPELQKTRMKLLEDCLKTSAGPCFVVGIETLMLYIKL</sequence>
<proteinExistence type="predicted"/>
<evidence type="ECO:0000256" key="1">
    <source>
        <dbReference type="SAM" id="MobiDB-lite"/>
    </source>
</evidence>
<evidence type="ECO:0000313" key="2">
    <source>
        <dbReference type="Ensembl" id="ENSCHIP00010006693.1"/>
    </source>
</evidence>
<reference evidence="2" key="1">
    <citation type="submission" date="2019-03" db="EMBL/GenBank/DDBJ databases">
        <title>Genome sequencing and reference-guided assembly of Black Bengal Goat (Capra hircus).</title>
        <authorList>
            <person name="Siddiki A.Z."/>
            <person name="Baten A."/>
            <person name="Billah M."/>
            <person name="Alam M.A.U."/>
            <person name="Shawrob K.S.M."/>
            <person name="Saha S."/>
            <person name="Chowdhury M."/>
            <person name="Rahman A.H."/>
            <person name="Stear M."/>
            <person name="Miah G."/>
            <person name="Das G.B."/>
            <person name="Hossain M.M."/>
            <person name="Kumkum M."/>
            <person name="Islam M.S."/>
            <person name="Mollah A.M."/>
            <person name="Ahsan A."/>
            <person name="Tusar F."/>
            <person name="Khan M.K.I."/>
        </authorList>
    </citation>
    <scope>NUCLEOTIDE SEQUENCE [LARGE SCALE GENOMIC DNA]</scope>
</reference>
<organism evidence="2">
    <name type="scientific">Capra hircus</name>
    <name type="common">Goat</name>
    <dbReference type="NCBI Taxonomy" id="9925"/>
    <lineage>
        <taxon>Eukaryota</taxon>
        <taxon>Metazoa</taxon>
        <taxon>Chordata</taxon>
        <taxon>Craniata</taxon>
        <taxon>Vertebrata</taxon>
        <taxon>Euteleostomi</taxon>
        <taxon>Mammalia</taxon>
        <taxon>Eutheria</taxon>
        <taxon>Laurasiatheria</taxon>
        <taxon>Artiodactyla</taxon>
        <taxon>Ruminantia</taxon>
        <taxon>Pecora</taxon>
        <taxon>Bovidae</taxon>
        <taxon>Caprinae</taxon>
        <taxon>Capra</taxon>
    </lineage>
</organism>
<protein>
    <recommendedName>
        <fullName evidence="3">NACHT and WD repeat domain containing 2</fullName>
    </recommendedName>
</protein>
<dbReference type="PANTHER" id="PTHR19871">
    <property type="entry name" value="BETA TRANSDUCIN-RELATED PROTEIN"/>
    <property type="match status" value="1"/>
</dbReference>
<dbReference type="InterPro" id="IPR052752">
    <property type="entry name" value="NACHT-WD_repeat"/>
</dbReference>
<reference evidence="2" key="2">
    <citation type="submission" date="2025-08" db="UniProtKB">
        <authorList>
            <consortium name="Ensembl"/>
        </authorList>
    </citation>
    <scope>IDENTIFICATION</scope>
</reference>
<dbReference type="Ensembl" id="ENSCHIT00010009320.1">
    <property type="protein sequence ID" value="ENSCHIP00010006693.1"/>
    <property type="gene ID" value="ENSCHIG00010004806.1"/>
</dbReference>
<dbReference type="AlphaFoldDB" id="A0A8C2NKF3"/>
<feature type="region of interest" description="Disordered" evidence="1">
    <location>
        <begin position="25"/>
        <end position="82"/>
    </location>
</feature>
<dbReference type="PANTHER" id="PTHR19871:SF39">
    <property type="entry name" value="NACHT AND WD REPEAT DOMAIN-CONTAINING PROTEIN 2"/>
    <property type="match status" value="1"/>
</dbReference>